<reference evidence="4" key="1">
    <citation type="journal article" date="2012" name="J. Microbiol. Biotechnol.">
        <title>Ramlibacter ginsenosidimutans sp. nov., with ginsenoside-converting activity.</title>
        <authorList>
            <person name="Wang L."/>
            <person name="An D.S."/>
            <person name="Kim S.G."/>
            <person name="Jin F.X."/>
            <person name="Kim S.C."/>
            <person name="Lee S.T."/>
            <person name="Im W.T."/>
        </authorList>
    </citation>
    <scope>NUCLEOTIDE SEQUENCE</scope>
    <source>
        <strain evidence="4">KACC 17527</strain>
    </source>
</reference>
<proteinExistence type="inferred from homology"/>
<comment type="similarity">
    <text evidence="1">Belongs to the FAH family.</text>
</comment>
<protein>
    <submittedName>
        <fullName evidence="4">Fumarylacetoacetate hydrolase family protein</fullName>
    </submittedName>
</protein>
<keyword evidence="4" id="KW-0378">Hydrolase</keyword>
<dbReference type="AlphaFoldDB" id="A0A934TWP7"/>
<keyword evidence="2" id="KW-0479">Metal-binding</keyword>
<dbReference type="InterPro" id="IPR051121">
    <property type="entry name" value="FAH"/>
</dbReference>
<dbReference type="GO" id="GO:0046872">
    <property type="term" value="F:metal ion binding"/>
    <property type="evidence" value="ECO:0007669"/>
    <property type="project" value="UniProtKB-KW"/>
</dbReference>
<dbReference type="Proteomes" id="UP000630528">
    <property type="component" value="Unassembled WGS sequence"/>
</dbReference>
<sequence>MPADAQQATLVGRAWVEGQGAILVKVEGDALVDLSALAPTCSALLERPDAAAAVRAHAGKRLAALGEVLANSGADRRVADLPWLLAPCDLQAIKASGVTFVASMLERVIEEQARGNPALAQSVRKEVVAVIGDDLSKVRPGSPEAEQLKQVLVSKNLWSQYLEVGIGPDAEIFTKSQPMSAVGTGAEIGIHPKSEWNNPEPEIVLVVNSRGETVGATLGNDVNLRDFEGRSGLLLGKAKDNNASCAIGPFIRLFDAKFGIADVRQADLAMLVVGPEGFRMEGASSLKQISRDPLDLVAHAIGPNHQYPDGLVLFLGTMFAPTQDRFGPGQGFTHAVGDAVAIFTPRLGTLVNRVNTSDRIEPWRYGVTALMRDLARRGLL</sequence>
<accession>A0A934TWP7</accession>
<organism evidence="4 5">
    <name type="scientific">Ramlibacter ginsenosidimutans</name>
    <dbReference type="NCBI Taxonomy" id="502333"/>
    <lineage>
        <taxon>Bacteria</taxon>
        <taxon>Pseudomonadati</taxon>
        <taxon>Pseudomonadota</taxon>
        <taxon>Betaproteobacteria</taxon>
        <taxon>Burkholderiales</taxon>
        <taxon>Comamonadaceae</taxon>
        <taxon>Ramlibacter</taxon>
    </lineage>
</organism>
<dbReference type="GO" id="GO:0016787">
    <property type="term" value="F:hydrolase activity"/>
    <property type="evidence" value="ECO:0007669"/>
    <property type="project" value="UniProtKB-KW"/>
</dbReference>
<name>A0A934TWP7_9BURK</name>
<keyword evidence="5" id="KW-1185">Reference proteome</keyword>
<dbReference type="InterPro" id="IPR011234">
    <property type="entry name" value="Fumarylacetoacetase-like_C"/>
</dbReference>
<dbReference type="EMBL" id="JAEPWM010000009">
    <property type="protein sequence ID" value="MBK6008305.1"/>
    <property type="molecule type" value="Genomic_DNA"/>
</dbReference>
<gene>
    <name evidence="4" type="ORF">JJB11_19540</name>
</gene>
<comment type="caution">
    <text evidence="4">The sequence shown here is derived from an EMBL/GenBank/DDBJ whole genome shotgun (WGS) entry which is preliminary data.</text>
</comment>
<dbReference type="Pfam" id="PF01557">
    <property type="entry name" value="FAA_hydrolase"/>
    <property type="match status" value="1"/>
</dbReference>
<feature type="domain" description="Fumarylacetoacetase-like C-terminal" evidence="3">
    <location>
        <begin position="169"/>
        <end position="354"/>
    </location>
</feature>
<dbReference type="PANTHER" id="PTHR42796">
    <property type="entry name" value="FUMARYLACETOACETATE HYDROLASE DOMAIN-CONTAINING PROTEIN 2A-RELATED"/>
    <property type="match status" value="1"/>
</dbReference>
<evidence type="ECO:0000259" key="3">
    <source>
        <dbReference type="Pfam" id="PF01557"/>
    </source>
</evidence>
<dbReference type="Gene3D" id="3.90.850.10">
    <property type="entry name" value="Fumarylacetoacetase-like, C-terminal domain"/>
    <property type="match status" value="1"/>
</dbReference>
<dbReference type="InterPro" id="IPR036663">
    <property type="entry name" value="Fumarylacetoacetase_C_sf"/>
</dbReference>
<evidence type="ECO:0000313" key="5">
    <source>
        <dbReference type="Proteomes" id="UP000630528"/>
    </source>
</evidence>
<dbReference type="GO" id="GO:0044281">
    <property type="term" value="P:small molecule metabolic process"/>
    <property type="evidence" value="ECO:0007669"/>
    <property type="project" value="UniProtKB-ARBA"/>
</dbReference>
<evidence type="ECO:0000256" key="1">
    <source>
        <dbReference type="ARBA" id="ARBA00010211"/>
    </source>
</evidence>
<dbReference type="PANTHER" id="PTHR42796:SF7">
    <property type="entry name" value="2-DEHYDRO-3-DEOXY-D-ARABINONATE DEHYDRATASE"/>
    <property type="match status" value="1"/>
</dbReference>
<evidence type="ECO:0000256" key="2">
    <source>
        <dbReference type="ARBA" id="ARBA00022723"/>
    </source>
</evidence>
<evidence type="ECO:0000313" key="4">
    <source>
        <dbReference type="EMBL" id="MBK6008305.1"/>
    </source>
</evidence>
<reference evidence="4" key="2">
    <citation type="submission" date="2021-01" db="EMBL/GenBank/DDBJ databases">
        <authorList>
            <person name="Kang M."/>
        </authorList>
    </citation>
    <scope>NUCLEOTIDE SEQUENCE</scope>
    <source>
        <strain evidence="4">KACC 17527</strain>
    </source>
</reference>
<dbReference type="SUPFAM" id="SSF56529">
    <property type="entry name" value="FAH"/>
    <property type="match status" value="1"/>
</dbReference>